<dbReference type="OrthoDB" id="543859at2759"/>
<feature type="region of interest" description="Disordered" evidence="1">
    <location>
        <begin position="488"/>
        <end position="511"/>
    </location>
</feature>
<dbReference type="AlphaFoldDB" id="B4L3Y4"/>
<dbReference type="PANTHER" id="PTHR20992:SF9">
    <property type="entry name" value="AT15442P-RELATED"/>
    <property type="match status" value="1"/>
</dbReference>
<dbReference type="eggNOG" id="ENOG502QWS6">
    <property type="taxonomic scope" value="Eukaryota"/>
</dbReference>
<feature type="region of interest" description="Disordered" evidence="1">
    <location>
        <begin position="627"/>
        <end position="714"/>
    </location>
</feature>
<evidence type="ECO:0000313" key="3">
    <source>
        <dbReference type="EMBL" id="EDW07262.1"/>
    </source>
</evidence>
<feature type="transmembrane region" description="Helical" evidence="2">
    <location>
        <begin position="397"/>
        <end position="427"/>
    </location>
</feature>
<feature type="transmembrane region" description="Helical" evidence="2">
    <location>
        <begin position="246"/>
        <end position="265"/>
    </location>
</feature>
<feature type="transmembrane region" description="Helical" evidence="2">
    <location>
        <begin position="277"/>
        <end position="302"/>
    </location>
</feature>
<feature type="compositionally biased region" description="Basic and acidic residues" evidence="1">
    <location>
        <begin position="688"/>
        <end position="714"/>
    </location>
</feature>
<sequence length="714" mass="79097">MYPNVSATVCVMVTVPTAQQEAAQQQSLHNKHFADKFNDIECTCACHNWSSVYCGQCRQRAERGRSLELPDVDRTAPMEKVLRQIISQLRLEHVFWSQDLSGGQLQARFDLKQDERYERLLYTLREWGIGERPGTHVTAFNCLDTRVPLGAAAKSRDYGSAGAAGAMVASGTGDAYDDEPNESQRMGWQSFVDSVRCRLNVNQVVRMVRRDATVNFDFVVLLMVAALLSCVGLVENSFLYLSSSMLISPLMGPIIAAIFGSVINDRGLRWLGIKNELIGIGISVGTGFLFGSAVCLCGLSRFFMLSSGFTEEIISRCDTHSLAIGLCTALVSGAAAAIGVLGGNTGSLVGVAISASLLPPAVNAGLLWAIALCTRLFHIDPDLLQNLSKHRDYSAQLHVELFVCATVSMALTLVNVVCVWLMGVVVLRIKEVAPAVQRDQQFWRHDVRLAREVALNDPELHSAIDRLDLDERRQVNLDAAHYQHTWSPGTVVRPRTRPDTAGSCQGKENNRNYHTVHGFQNFCMTLHKRSSEQPRRSSEQPRRSSEQPRRSSSVLPSFLDVFKPLETAERSSAPITVTVHKPPPPPPESETETEPEPLTIPVPAAGSGATTNYRSLPDLRVSCPASEEQCAQELSDPEPHTKSKISRSVHWNVERRSLNDSPDSCSLPSSSQDSQRRYSVQMLVPPPPDRRLRLLERRQPEDSEESEYKHEFNV</sequence>
<feature type="compositionally biased region" description="Low complexity" evidence="1">
    <location>
        <begin position="659"/>
        <end position="673"/>
    </location>
</feature>
<dbReference type="Pfam" id="PF04087">
    <property type="entry name" value="DUF389"/>
    <property type="match status" value="1"/>
</dbReference>
<keyword evidence="2" id="KW-0472">Membrane</keyword>
<organism evidence="3 4">
    <name type="scientific">Drosophila mojavensis</name>
    <name type="common">Fruit fly</name>
    <dbReference type="NCBI Taxonomy" id="7230"/>
    <lineage>
        <taxon>Eukaryota</taxon>
        <taxon>Metazoa</taxon>
        <taxon>Ecdysozoa</taxon>
        <taxon>Arthropoda</taxon>
        <taxon>Hexapoda</taxon>
        <taxon>Insecta</taxon>
        <taxon>Pterygota</taxon>
        <taxon>Neoptera</taxon>
        <taxon>Endopterygota</taxon>
        <taxon>Diptera</taxon>
        <taxon>Brachycera</taxon>
        <taxon>Muscomorpha</taxon>
        <taxon>Ephydroidea</taxon>
        <taxon>Drosophilidae</taxon>
        <taxon>Drosophila</taxon>
    </lineage>
</organism>
<keyword evidence="2" id="KW-0812">Transmembrane</keyword>
<keyword evidence="2" id="KW-1133">Transmembrane helix</keyword>
<feature type="transmembrane region" description="Helical" evidence="2">
    <location>
        <begin position="348"/>
        <end position="377"/>
    </location>
</feature>
<dbReference type="Proteomes" id="UP000009192">
    <property type="component" value="Unassembled WGS sequence"/>
</dbReference>
<dbReference type="InParanoid" id="B4L3Y4"/>
<dbReference type="PANTHER" id="PTHR20992">
    <property type="entry name" value="AT15442P-RELATED"/>
    <property type="match status" value="1"/>
</dbReference>
<feature type="transmembrane region" description="Helical" evidence="2">
    <location>
        <begin position="216"/>
        <end position="234"/>
    </location>
</feature>
<dbReference type="KEGG" id="dmo:Dmoj_GI14964"/>
<keyword evidence="4" id="KW-1185">Reference proteome</keyword>
<feature type="compositionally biased region" description="Basic and acidic residues" evidence="1">
    <location>
        <begin position="529"/>
        <end position="549"/>
    </location>
</feature>
<feature type="region of interest" description="Disordered" evidence="1">
    <location>
        <begin position="528"/>
        <end position="615"/>
    </location>
</feature>
<dbReference type="PhylomeDB" id="B4L3Y4"/>
<evidence type="ECO:0000313" key="4">
    <source>
        <dbReference type="Proteomes" id="UP000009192"/>
    </source>
</evidence>
<dbReference type="OMA" id="VSRCDTH"/>
<dbReference type="EMBL" id="CH933810">
    <property type="protein sequence ID" value="EDW07262.1"/>
    <property type="molecule type" value="Genomic_DNA"/>
</dbReference>
<dbReference type="InterPro" id="IPR005240">
    <property type="entry name" value="DUF389"/>
</dbReference>
<evidence type="ECO:0000256" key="2">
    <source>
        <dbReference type="SAM" id="Phobius"/>
    </source>
</evidence>
<accession>B4L3Y4</accession>
<reference evidence="3 4" key="1">
    <citation type="journal article" date="2007" name="Nature">
        <title>Evolution of genes and genomes on the Drosophila phylogeny.</title>
        <authorList>
            <consortium name="Drosophila 12 Genomes Consortium"/>
            <person name="Clark A.G."/>
            <person name="Eisen M.B."/>
            <person name="Smith D.R."/>
            <person name="Bergman C.M."/>
            <person name="Oliver B."/>
            <person name="Markow T.A."/>
            <person name="Kaufman T.C."/>
            <person name="Kellis M."/>
            <person name="Gelbart W."/>
            <person name="Iyer V.N."/>
            <person name="Pollard D.A."/>
            <person name="Sackton T.B."/>
            <person name="Larracuente A.M."/>
            <person name="Singh N.D."/>
            <person name="Abad J.P."/>
            <person name="Abt D.N."/>
            <person name="Adryan B."/>
            <person name="Aguade M."/>
            <person name="Akashi H."/>
            <person name="Anderson W.W."/>
            <person name="Aquadro C.F."/>
            <person name="Ardell D.H."/>
            <person name="Arguello R."/>
            <person name="Artieri C.G."/>
            <person name="Barbash D.A."/>
            <person name="Barker D."/>
            <person name="Barsanti P."/>
            <person name="Batterham P."/>
            <person name="Batzoglou S."/>
            <person name="Begun D."/>
            <person name="Bhutkar A."/>
            <person name="Blanco E."/>
            <person name="Bosak S.A."/>
            <person name="Bradley R.K."/>
            <person name="Brand A.D."/>
            <person name="Brent M.R."/>
            <person name="Brooks A.N."/>
            <person name="Brown R.H."/>
            <person name="Butlin R.K."/>
            <person name="Caggese C."/>
            <person name="Calvi B.R."/>
            <person name="Bernardo de Carvalho A."/>
            <person name="Caspi A."/>
            <person name="Castrezana S."/>
            <person name="Celniker S.E."/>
            <person name="Chang J.L."/>
            <person name="Chapple C."/>
            <person name="Chatterji S."/>
            <person name="Chinwalla A."/>
            <person name="Civetta A."/>
            <person name="Clifton S.W."/>
            <person name="Comeron J.M."/>
            <person name="Costello J.C."/>
            <person name="Coyne J.A."/>
            <person name="Daub J."/>
            <person name="David R.G."/>
            <person name="Delcher A.L."/>
            <person name="Delehaunty K."/>
            <person name="Do C.B."/>
            <person name="Ebling H."/>
            <person name="Edwards K."/>
            <person name="Eickbush T."/>
            <person name="Evans J.D."/>
            <person name="Filipski A."/>
            <person name="Findeiss S."/>
            <person name="Freyhult E."/>
            <person name="Fulton L."/>
            <person name="Fulton R."/>
            <person name="Garcia A.C."/>
            <person name="Gardiner A."/>
            <person name="Garfield D.A."/>
            <person name="Garvin B.E."/>
            <person name="Gibson G."/>
            <person name="Gilbert D."/>
            <person name="Gnerre S."/>
            <person name="Godfrey J."/>
            <person name="Good R."/>
            <person name="Gotea V."/>
            <person name="Gravely B."/>
            <person name="Greenberg A.J."/>
            <person name="Griffiths-Jones S."/>
            <person name="Gross S."/>
            <person name="Guigo R."/>
            <person name="Gustafson E.A."/>
            <person name="Haerty W."/>
            <person name="Hahn M.W."/>
            <person name="Halligan D.L."/>
            <person name="Halpern A.L."/>
            <person name="Halter G.M."/>
            <person name="Han M.V."/>
            <person name="Heger A."/>
            <person name="Hillier L."/>
            <person name="Hinrichs A.S."/>
            <person name="Holmes I."/>
            <person name="Hoskins R.A."/>
            <person name="Hubisz M.J."/>
            <person name="Hultmark D."/>
            <person name="Huntley M.A."/>
            <person name="Jaffe D.B."/>
            <person name="Jagadeeshan S."/>
            <person name="Jeck W.R."/>
            <person name="Johnson J."/>
            <person name="Jones C.D."/>
            <person name="Jordan W.C."/>
            <person name="Karpen G.H."/>
            <person name="Kataoka E."/>
            <person name="Keightley P.D."/>
            <person name="Kheradpour P."/>
            <person name="Kirkness E.F."/>
            <person name="Koerich L.B."/>
            <person name="Kristiansen K."/>
            <person name="Kudrna D."/>
            <person name="Kulathinal R.J."/>
            <person name="Kumar S."/>
            <person name="Kwok R."/>
            <person name="Lander E."/>
            <person name="Langley C.H."/>
            <person name="Lapoint R."/>
            <person name="Lazzaro B.P."/>
            <person name="Lee S.J."/>
            <person name="Levesque L."/>
            <person name="Li R."/>
            <person name="Lin C.F."/>
            <person name="Lin M.F."/>
            <person name="Lindblad-Toh K."/>
            <person name="Llopart A."/>
            <person name="Long M."/>
            <person name="Low L."/>
            <person name="Lozovsky E."/>
            <person name="Lu J."/>
            <person name="Luo M."/>
            <person name="Machado C.A."/>
            <person name="Makalowski W."/>
            <person name="Marzo M."/>
            <person name="Matsuda M."/>
            <person name="Matzkin L."/>
            <person name="McAllister B."/>
            <person name="McBride C.S."/>
            <person name="McKernan B."/>
            <person name="McKernan K."/>
            <person name="Mendez-Lago M."/>
            <person name="Minx P."/>
            <person name="Mollenhauer M.U."/>
            <person name="Montooth K."/>
            <person name="Mount S.M."/>
            <person name="Mu X."/>
            <person name="Myers E."/>
            <person name="Negre B."/>
            <person name="Newfeld S."/>
            <person name="Nielsen R."/>
            <person name="Noor M.A."/>
            <person name="O'Grady P."/>
            <person name="Pachter L."/>
            <person name="Papaceit M."/>
            <person name="Parisi M.J."/>
            <person name="Parisi M."/>
            <person name="Parts L."/>
            <person name="Pedersen J.S."/>
            <person name="Pesole G."/>
            <person name="Phillippy A.M."/>
            <person name="Ponting C.P."/>
            <person name="Pop M."/>
            <person name="Porcelli D."/>
            <person name="Powell J.R."/>
            <person name="Prohaska S."/>
            <person name="Pruitt K."/>
            <person name="Puig M."/>
            <person name="Quesneville H."/>
            <person name="Ram K.R."/>
            <person name="Rand D."/>
            <person name="Rasmussen M.D."/>
            <person name="Reed L.K."/>
            <person name="Reenan R."/>
            <person name="Reily A."/>
            <person name="Remington K.A."/>
            <person name="Rieger T.T."/>
            <person name="Ritchie M.G."/>
            <person name="Robin C."/>
            <person name="Rogers Y.H."/>
            <person name="Rohde C."/>
            <person name="Rozas J."/>
            <person name="Rubenfield M.J."/>
            <person name="Ruiz A."/>
            <person name="Russo S."/>
            <person name="Salzberg S.L."/>
            <person name="Sanchez-Gracia A."/>
            <person name="Saranga D.J."/>
            <person name="Sato H."/>
            <person name="Schaeffer S.W."/>
            <person name="Schatz M.C."/>
            <person name="Schlenke T."/>
            <person name="Schwartz R."/>
            <person name="Segarra C."/>
            <person name="Singh R.S."/>
            <person name="Sirot L."/>
            <person name="Sirota M."/>
            <person name="Sisneros N.B."/>
            <person name="Smith C.D."/>
            <person name="Smith T.F."/>
            <person name="Spieth J."/>
            <person name="Stage D.E."/>
            <person name="Stark A."/>
            <person name="Stephan W."/>
            <person name="Strausberg R.L."/>
            <person name="Strempel S."/>
            <person name="Sturgill D."/>
            <person name="Sutton G."/>
            <person name="Sutton G.G."/>
            <person name="Tao W."/>
            <person name="Teichmann S."/>
            <person name="Tobari Y.N."/>
            <person name="Tomimura Y."/>
            <person name="Tsolas J.M."/>
            <person name="Valente V.L."/>
            <person name="Venter E."/>
            <person name="Venter J.C."/>
            <person name="Vicario S."/>
            <person name="Vieira F.G."/>
            <person name="Vilella A.J."/>
            <person name="Villasante A."/>
            <person name="Walenz B."/>
            <person name="Wang J."/>
            <person name="Wasserman M."/>
            <person name="Watts T."/>
            <person name="Wilson D."/>
            <person name="Wilson R.K."/>
            <person name="Wing R.A."/>
            <person name="Wolfner M.F."/>
            <person name="Wong A."/>
            <person name="Wong G.K."/>
            <person name="Wu C.I."/>
            <person name="Wu G."/>
            <person name="Yamamoto D."/>
            <person name="Yang H.P."/>
            <person name="Yang S.P."/>
            <person name="Yorke J.A."/>
            <person name="Yoshida K."/>
            <person name="Zdobnov E."/>
            <person name="Zhang P."/>
            <person name="Zhang Y."/>
            <person name="Zimin A.V."/>
            <person name="Baldwin J."/>
            <person name="Abdouelleil A."/>
            <person name="Abdulkadir J."/>
            <person name="Abebe A."/>
            <person name="Abera B."/>
            <person name="Abreu J."/>
            <person name="Acer S.C."/>
            <person name="Aftuck L."/>
            <person name="Alexander A."/>
            <person name="An P."/>
            <person name="Anderson E."/>
            <person name="Anderson S."/>
            <person name="Arachi H."/>
            <person name="Azer M."/>
            <person name="Bachantsang P."/>
            <person name="Barry A."/>
            <person name="Bayul T."/>
            <person name="Berlin A."/>
            <person name="Bessette D."/>
            <person name="Bloom T."/>
            <person name="Blye J."/>
            <person name="Boguslavskiy L."/>
            <person name="Bonnet C."/>
            <person name="Boukhgalter B."/>
            <person name="Bourzgui I."/>
            <person name="Brown A."/>
            <person name="Cahill P."/>
            <person name="Channer S."/>
            <person name="Cheshatsang Y."/>
            <person name="Chuda L."/>
            <person name="Citroen M."/>
            <person name="Collymore A."/>
            <person name="Cooke P."/>
            <person name="Costello M."/>
            <person name="D'Aco K."/>
            <person name="Daza R."/>
            <person name="De Haan G."/>
            <person name="DeGray S."/>
            <person name="DeMaso C."/>
            <person name="Dhargay N."/>
            <person name="Dooley K."/>
            <person name="Dooley E."/>
            <person name="Doricent M."/>
            <person name="Dorje P."/>
            <person name="Dorjee K."/>
            <person name="Dupes A."/>
            <person name="Elong R."/>
            <person name="Falk J."/>
            <person name="Farina A."/>
            <person name="Faro S."/>
            <person name="Ferguson D."/>
            <person name="Fisher S."/>
            <person name="Foley C.D."/>
            <person name="Franke A."/>
            <person name="Friedrich D."/>
            <person name="Gadbois L."/>
            <person name="Gearin G."/>
            <person name="Gearin C.R."/>
            <person name="Giannoukos G."/>
            <person name="Goode T."/>
            <person name="Graham J."/>
            <person name="Grandbois E."/>
            <person name="Grewal S."/>
            <person name="Gyaltsen K."/>
            <person name="Hafez N."/>
            <person name="Hagos B."/>
            <person name="Hall J."/>
            <person name="Henson C."/>
            <person name="Hollinger A."/>
            <person name="Honan T."/>
            <person name="Huard M.D."/>
            <person name="Hughes L."/>
            <person name="Hurhula B."/>
            <person name="Husby M.E."/>
            <person name="Kamat A."/>
            <person name="Kanga B."/>
            <person name="Kashin S."/>
            <person name="Khazanovich D."/>
            <person name="Kisner P."/>
            <person name="Lance K."/>
            <person name="Lara M."/>
            <person name="Lee W."/>
            <person name="Lennon N."/>
            <person name="Letendre F."/>
            <person name="LeVine R."/>
            <person name="Lipovsky A."/>
            <person name="Liu X."/>
            <person name="Liu J."/>
            <person name="Liu S."/>
            <person name="Lokyitsang T."/>
            <person name="Lokyitsang Y."/>
            <person name="Lubonja R."/>
            <person name="Lui A."/>
            <person name="MacDonald P."/>
            <person name="Magnisalis V."/>
            <person name="Maru K."/>
            <person name="Matthews C."/>
            <person name="McCusker W."/>
            <person name="McDonough S."/>
            <person name="Mehta T."/>
            <person name="Meldrim J."/>
            <person name="Meneus L."/>
            <person name="Mihai O."/>
            <person name="Mihalev A."/>
            <person name="Mihova T."/>
            <person name="Mittelman R."/>
            <person name="Mlenga V."/>
            <person name="Montmayeur A."/>
            <person name="Mulrain L."/>
            <person name="Navidi A."/>
            <person name="Naylor J."/>
            <person name="Negash T."/>
            <person name="Nguyen T."/>
            <person name="Nguyen N."/>
            <person name="Nicol R."/>
            <person name="Norbu C."/>
            <person name="Norbu N."/>
            <person name="Novod N."/>
            <person name="O'Neill B."/>
            <person name="Osman S."/>
            <person name="Markiewicz E."/>
            <person name="Oyono O.L."/>
            <person name="Patti C."/>
            <person name="Phunkhang P."/>
            <person name="Pierre F."/>
            <person name="Priest M."/>
            <person name="Raghuraman S."/>
            <person name="Rege F."/>
            <person name="Reyes R."/>
            <person name="Rise C."/>
            <person name="Rogov P."/>
            <person name="Ross K."/>
            <person name="Ryan E."/>
            <person name="Settipalli S."/>
            <person name="Shea T."/>
            <person name="Sherpa N."/>
            <person name="Shi L."/>
            <person name="Shih D."/>
            <person name="Sparrow T."/>
            <person name="Spaulding J."/>
            <person name="Stalker J."/>
            <person name="Stange-Thomann N."/>
            <person name="Stavropoulos S."/>
            <person name="Stone C."/>
            <person name="Strader C."/>
            <person name="Tesfaye S."/>
            <person name="Thomson T."/>
            <person name="Thoulutsang Y."/>
            <person name="Thoulutsang D."/>
            <person name="Topham K."/>
            <person name="Topping I."/>
            <person name="Tsamla T."/>
            <person name="Vassiliev H."/>
            <person name="Vo A."/>
            <person name="Wangchuk T."/>
            <person name="Wangdi T."/>
            <person name="Weiand M."/>
            <person name="Wilkinson J."/>
            <person name="Wilson A."/>
            <person name="Yadav S."/>
            <person name="Young G."/>
            <person name="Yu Q."/>
            <person name="Zembek L."/>
            <person name="Zhong D."/>
            <person name="Zimmer A."/>
            <person name="Zwirko Z."/>
            <person name="Jaffe D.B."/>
            <person name="Alvarez P."/>
            <person name="Brockman W."/>
            <person name="Butler J."/>
            <person name="Chin C."/>
            <person name="Gnerre S."/>
            <person name="Grabherr M."/>
            <person name="Kleber M."/>
            <person name="Mauceli E."/>
            <person name="MacCallum I."/>
        </authorList>
    </citation>
    <scope>NUCLEOTIDE SEQUENCE [LARGE SCALE GENOMIC DNA]</scope>
    <source>
        <strain evidence="4">Tucson 15081-1352.22</strain>
    </source>
</reference>
<gene>
    <name evidence="3" type="primary">Dmoj\GI14964</name>
    <name evidence="3" type="ORF">Dmoj_GI14964</name>
</gene>
<evidence type="ECO:0008006" key="5">
    <source>
        <dbReference type="Google" id="ProtNLM"/>
    </source>
</evidence>
<proteinExistence type="predicted"/>
<dbReference type="HOGENOM" id="CLU_023318_1_0_1"/>
<name>B4L3Y4_DROMO</name>
<protein>
    <recommendedName>
        <fullName evidence="5">DUF389 domain-containing protein</fullName>
    </recommendedName>
</protein>
<evidence type="ECO:0000256" key="1">
    <source>
        <dbReference type="SAM" id="MobiDB-lite"/>
    </source>
</evidence>
<feature type="transmembrane region" description="Helical" evidence="2">
    <location>
        <begin position="322"/>
        <end position="341"/>
    </location>
</feature>